<accession>A0ABW4W6D0</accession>
<evidence type="ECO:0000313" key="1">
    <source>
        <dbReference type="EMBL" id="MFD2046400.1"/>
    </source>
</evidence>
<protein>
    <submittedName>
        <fullName evidence="1">Uncharacterized protein</fullName>
    </submittedName>
</protein>
<organism evidence="1 2">
    <name type="scientific">Ornithinibacillus salinisoli</name>
    <dbReference type="NCBI Taxonomy" id="1848459"/>
    <lineage>
        <taxon>Bacteria</taxon>
        <taxon>Bacillati</taxon>
        <taxon>Bacillota</taxon>
        <taxon>Bacilli</taxon>
        <taxon>Bacillales</taxon>
        <taxon>Bacillaceae</taxon>
        <taxon>Ornithinibacillus</taxon>
    </lineage>
</organism>
<proteinExistence type="predicted"/>
<keyword evidence="2" id="KW-1185">Reference proteome</keyword>
<sequence>MLKENEILLYLINHSRYGVPFYLTFKENIANDLETEGYVQGEFYNFTDKAKTLLDNYYYQNKDRVIGILKVFDTSFSYETMCSRLSLSPEDLRGKYLIERLAEDNIISISASTNWQDRIKILFN</sequence>
<gene>
    <name evidence="1" type="ORF">ACFSJF_19190</name>
</gene>
<dbReference type="RefSeq" id="WP_377558375.1">
    <property type="nucleotide sequence ID" value="NZ_JBHUHQ010000034.1"/>
</dbReference>
<dbReference type="EMBL" id="JBHUHQ010000034">
    <property type="protein sequence ID" value="MFD2046400.1"/>
    <property type="molecule type" value="Genomic_DNA"/>
</dbReference>
<name>A0ABW4W6D0_9BACI</name>
<dbReference type="Proteomes" id="UP001597383">
    <property type="component" value="Unassembled WGS sequence"/>
</dbReference>
<comment type="caution">
    <text evidence="1">The sequence shown here is derived from an EMBL/GenBank/DDBJ whole genome shotgun (WGS) entry which is preliminary data.</text>
</comment>
<reference evidence="2" key="1">
    <citation type="journal article" date="2019" name="Int. J. Syst. Evol. Microbiol.">
        <title>The Global Catalogue of Microorganisms (GCM) 10K type strain sequencing project: providing services to taxonomists for standard genome sequencing and annotation.</title>
        <authorList>
            <consortium name="The Broad Institute Genomics Platform"/>
            <consortium name="The Broad Institute Genome Sequencing Center for Infectious Disease"/>
            <person name="Wu L."/>
            <person name="Ma J."/>
        </authorList>
    </citation>
    <scope>NUCLEOTIDE SEQUENCE [LARGE SCALE GENOMIC DNA]</scope>
    <source>
        <strain evidence="2">R28</strain>
    </source>
</reference>
<evidence type="ECO:0000313" key="2">
    <source>
        <dbReference type="Proteomes" id="UP001597383"/>
    </source>
</evidence>